<dbReference type="Gene3D" id="1.25.10.10">
    <property type="entry name" value="Leucine-rich Repeat Variant"/>
    <property type="match status" value="1"/>
</dbReference>
<gene>
    <name evidence="2" type="ORF">CASFOL_038202</name>
</gene>
<dbReference type="PANTHER" id="PTHR46578:SF1">
    <property type="entry name" value="ARM-REPEAT_TETRATRICOPEPTIDE REPEAT (TPR)-LIKE PROTEIN"/>
    <property type="match status" value="1"/>
</dbReference>
<keyword evidence="3" id="KW-1185">Reference proteome</keyword>
<dbReference type="Proteomes" id="UP001632038">
    <property type="component" value="Unassembled WGS sequence"/>
</dbReference>
<reference evidence="3" key="1">
    <citation type="journal article" date="2024" name="IScience">
        <title>Strigolactones Initiate the Formation of Haustorium-like Structures in Castilleja.</title>
        <authorList>
            <person name="Buerger M."/>
            <person name="Peterson D."/>
            <person name="Chory J."/>
        </authorList>
    </citation>
    <scope>NUCLEOTIDE SEQUENCE [LARGE SCALE GENOMIC DNA]</scope>
</reference>
<evidence type="ECO:0000259" key="1">
    <source>
        <dbReference type="Pfam" id="PF26524"/>
    </source>
</evidence>
<comment type="caution">
    <text evidence="2">The sequence shown here is derived from an EMBL/GenBank/DDBJ whole genome shotgun (WGS) entry which is preliminary data.</text>
</comment>
<dbReference type="PANTHER" id="PTHR46578">
    <property type="entry name" value="ARM-REPEAT/TETRATRICOPEPTIDE REPEAT (TPR)-LIKE PROTEIN"/>
    <property type="match status" value="1"/>
</dbReference>
<protein>
    <recommendedName>
        <fullName evidence="1">ARM repeat N-terminal plant domain-containing protein</fullName>
    </recommendedName>
</protein>
<accession>A0ABD3BL88</accession>
<dbReference type="AlphaFoldDB" id="A0ABD3BL88"/>
<dbReference type="InterPro" id="IPR058868">
    <property type="entry name" value="ARM_7"/>
</dbReference>
<evidence type="ECO:0000313" key="2">
    <source>
        <dbReference type="EMBL" id="KAL3617881.1"/>
    </source>
</evidence>
<dbReference type="InterPro" id="IPR011989">
    <property type="entry name" value="ARM-like"/>
</dbReference>
<feature type="domain" description="ARM repeat N-terminal plant" evidence="1">
    <location>
        <begin position="11"/>
        <end position="253"/>
    </location>
</feature>
<organism evidence="2 3">
    <name type="scientific">Castilleja foliolosa</name>
    <dbReference type="NCBI Taxonomy" id="1961234"/>
    <lineage>
        <taxon>Eukaryota</taxon>
        <taxon>Viridiplantae</taxon>
        <taxon>Streptophyta</taxon>
        <taxon>Embryophyta</taxon>
        <taxon>Tracheophyta</taxon>
        <taxon>Spermatophyta</taxon>
        <taxon>Magnoliopsida</taxon>
        <taxon>eudicotyledons</taxon>
        <taxon>Gunneridae</taxon>
        <taxon>Pentapetalae</taxon>
        <taxon>asterids</taxon>
        <taxon>lamiids</taxon>
        <taxon>Lamiales</taxon>
        <taxon>Orobanchaceae</taxon>
        <taxon>Pedicularideae</taxon>
        <taxon>Castillejinae</taxon>
        <taxon>Castilleja</taxon>
    </lineage>
</organism>
<sequence>MNANMPSSESFCPKPTCFFCIMKSPNSSLRTNKLKQYIRSLDSLNDDEELILIVSALWKLAMTRPDDEEFPSLGIFECMANLLKKSIHDSKWLLRNQNIYIPYYACHIIGSYTMNRADFAVRAVDSGVVPPLMDLLRLGKTGWVEKRVSIRALGHLASYEKTFSAIAVYEEEVIGLAKHLATSCFEEVYSMFVGVNDVRGRLRYQSDLLTRGVGGVEMENQKAEEWASQMQSWSIHLLSCFAIKERSLGLICEYEFLKDLSEMWGGLVDPTSPGGVGLIRVLCYSKVGRKNISQSRNVIENLCRISRSSDDWQYIAIDCLVLLLKDLDTRYDVVEFVTFCLVDLVELRSIGNRTNVGDEITKALFYDNNNNHRNSRIKNIDVRRMLDEAWDLKIERQRKEKAMSNENIERKMEVAKRIKRQGNEKYLSGAIEAILKYSEAIEICPLRRRKERIVLYSRRAECNLRLNNLDSVISDTTRALSLCRPPNSHADSLKTRSRAYDMKGMAKESLMDCVLFVNIVCAKSKVMMKIPYDAIRMMSKQMEATWVFRDAEMAKNGKIGSYKERLNADINQTKRHIGGLPMILEEPIAGKDKKKMEKAKEIVQGIVI</sequence>
<dbReference type="SUPFAM" id="SSF48452">
    <property type="entry name" value="TPR-like"/>
    <property type="match status" value="1"/>
</dbReference>
<name>A0ABD3BL88_9LAMI</name>
<dbReference type="InterPro" id="IPR016024">
    <property type="entry name" value="ARM-type_fold"/>
</dbReference>
<evidence type="ECO:0000313" key="3">
    <source>
        <dbReference type="Proteomes" id="UP001632038"/>
    </source>
</evidence>
<dbReference type="Gene3D" id="1.25.40.10">
    <property type="entry name" value="Tetratricopeptide repeat domain"/>
    <property type="match status" value="1"/>
</dbReference>
<dbReference type="SUPFAM" id="SSF48371">
    <property type="entry name" value="ARM repeat"/>
    <property type="match status" value="1"/>
</dbReference>
<dbReference type="EMBL" id="JAVIJP010000081">
    <property type="protein sequence ID" value="KAL3617881.1"/>
    <property type="molecule type" value="Genomic_DNA"/>
</dbReference>
<proteinExistence type="predicted"/>
<dbReference type="InterPro" id="IPR011990">
    <property type="entry name" value="TPR-like_helical_dom_sf"/>
</dbReference>
<dbReference type="Pfam" id="PF26524">
    <property type="entry name" value="ARM_7"/>
    <property type="match status" value="1"/>
</dbReference>